<dbReference type="PROSITE" id="PS50110">
    <property type="entry name" value="RESPONSE_REGULATORY"/>
    <property type="match status" value="1"/>
</dbReference>
<feature type="modified residue" description="4-aspartylphosphate" evidence="4">
    <location>
        <position position="57"/>
    </location>
</feature>
<evidence type="ECO:0000256" key="4">
    <source>
        <dbReference type="PROSITE-ProRule" id="PRU00169"/>
    </source>
</evidence>
<evidence type="ECO:0000313" key="8">
    <source>
        <dbReference type="Proteomes" id="UP000434209"/>
    </source>
</evidence>
<dbReference type="PANTHER" id="PTHR44688:SF16">
    <property type="entry name" value="DNA-BINDING TRANSCRIPTIONAL ACTIVATOR DEVR_DOSR"/>
    <property type="match status" value="1"/>
</dbReference>
<evidence type="ECO:0000256" key="1">
    <source>
        <dbReference type="ARBA" id="ARBA00023015"/>
    </source>
</evidence>
<accession>A0A7Z2G9T7</accession>
<keyword evidence="3" id="KW-0804">Transcription</keyword>
<dbReference type="PROSITE" id="PS50043">
    <property type="entry name" value="HTH_LUXR_2"/>
    <property type="match status" value="1"/>
</dbReference>
<dbReference type="SMART" id="SM00421">
    <property type="entry name" value="HTH_LUXR"/>
    <property type="match status" value="1"/>
</dbReference>
<dbReference type="PANTHER" id="PTHR44688">
    <property type="entry name" value="DNA-BINDING TRANSCRIPTIONAL ACTIVATOR DEVR_DOSR"/>
    <property type="match status" value="1"/>
</dbReference>
<dbReference type="KEGG" id="pacp:FAZ97_22890"/>
<feature type="domain" description="HTH luxR-type" evidence="5">
    <location>
        <begin position="135"/>
        <end position="200"/>
    </location>
</feature>
<dbReference type="PROSITE" id="PS00622">
    <property type="entry name" value="HTH_LUXR_1"/>
    <property type="match status" value="1"/>
</dbReference>
<evidence type="ECO:0000256" key="2">
    <source>
        <dbReference type="ARBA" id="ARBA00023125"/>
    </source>
</evidence>
<dbReference type="InterPro" id="IPR036388">
    <property type="entry name" value="WH-like_DNA-bd_sf"/>
</dbReference>
<keyword evidence="2" id="KW-0238">DNA-binding</keyword>
<dbReference type="AlphaFoldDB" id="A0A7Z2G9T7"/>
<dbReference type="GO" id="GO:0003677">
    <property type="term" value="F:DNA binding"/>
    <property type="evidence" value="ECO:0007669"/>
    <property type="project" value="UniProtKB-KW"/>
</dbReference>
<proteinExistence type="predicted"/>
<dbReference type="RefSeq" id="WP_158760675.1">
    <property type="nucleotide sequence ID" value="NZ_CP046910.1"/>
</dbReference>
<gene>
    <name evidence="7" type="ORF">FAZ97_22890</name>
</gene>
<reference evidence="7 8" key="1">
    <citation type="submission" date="2019-12" db="EMBL/GenBank/DDBJ databases">
        <title>Paraburkholderia acidiphila 7Q-K02 sp. nov and Paraburkholderia acidisoli DHF22 sp. nov., two strains isolated from forest soil.</title>
        <authorList>
            <person name="Gao Z."/>
            <person name="Qiu L."/>
        </authorList>
    </citation>
    <scope>NUCLEOTIDE SEQUENCE [LARGE SCALE GENOMIC DNA]</scope>
    <source>
        <strain evidence="7 8">7Q-K02</strain>
    </source>
</reference>
<evidence type="ECO:0000313" key="7">
    <source>
        <dbReference type="EMBL" id="QGZ57737.1"/>
    </source>
</evidence>
<evidence type="ECO:0000259" key="5">
    <source>
        <dbReference type="PROSITE" id="PS50043"/>
    </source>
</evidence>
<keyword evidence="1" id="KW-0805">Transcription regulation</keyword>
<dbReference type="PRINTS" id="PR00038">
    <property type="entry name" value="HTHLUXR"/>
</dbReference>
<evidence type="ECO:0000259" key="6">
    <source>
        <dbReference type="PROSITE" id="PS50110"/>
    </source>
</evidence>
<dbReference type="GO" id="GO:0006355">
    <property type="term" value="P:regulation of DNA-templated transcription"/>
    <property type="evidence" value="ECO:0007669"/>
    <property type="project" value="InterPro"/>
</dbReference>
<dbReference type="Pfam" id="PF00072">
    <property type="entry name" value="Response_reg"/>
    <property type="match status" value="1"/>
</dbReference>
<dbReference type="InterPro" id="IPR000792">
    <property type="entry name" value="Tscrpt_reg_LuxR_C"/>
</dbReference>
<dbReference type="InterPro" id="IPR011006">
    <property type="entry name" value="CheY-like_superfamily"/>
</dbReference>
<sequence>MSEVSPVVFVVDDDEHVRQAFARLLRTAGHLVETVGSAGELLAHPALKRHPTCILLDLALPDASGLDIQRALGAIASIVFVSAHGDMGTAIEAMRAGALDFLEKPVDEQLLLSAVARGLEHGIKVFEQHTRSSEINLRMARLTRREQEVMTLVADGLMNKQIANTLGIAERTIKIYRGRMMQKMHVRSVPELVRCLMQLDIDVSQAGDRQDSLSR</sequence>
<dbReference type="CDD" id="cd06170">
    <property type="entry name" value="LuxR_C_like"/>
    <property type="match status" value="1"/>
</dbReference>
<feature type="domain" description="Response regulatory" evidence="6">
    <location>
        <begin position="7"/>
        <end position="119"/>
    </location>
</feature>
<keyword evidence="4" id="KW-0597">Phosphoprotein</keyword>
<name>A0A7Z2G9T7_9BURK</name>
<dbReference type="Gene3D" id="1.10.10.10">
    <property type="entry name" value="Winged helix-like DNA-binding domain superfamily/Winged helix DNA-binding domain"/>
    <property type="match status" value="1"/>
</dbReference>
<evidence type="ECO:0000256" key="3">
    <source>
        <dbReference type="ARBA" id="ARBA00023163"/>
    </source>
</evidence>
<dbReference type="SUPFAM" id="SSF52172">
    <property type="entry name" value="CheY-like"/>
    <property type="match status" value="1"/>
</dbReference>
<keyword evidence="8" id="KW-1185">Reference proteome</keyword>
<dbReference type="InterPro" id="IPR001789">
    <property type="entry name" value="Sig_transdc_resp-reg_receiver"/>
</dbReference>
<dbReference type="Pfam" id="PF00196">
    <property type="entry name" value="GerE"/>
    <property type="match status" value="1"/>
</dbReference>
<dbReference type="GO" id="GO:0000160">
    <property type="term" value="P:phosphorelay signal transduction system"/>
    <property type="evidence" value="ECO:0007669"/>
    <property type="project" value="InterPro"/>
</dbReference>
<dbReference type="Proteomes" id="UP000434209">
    <property type="component" value="Chromosome 2"/>
</dbReference>
<dbReference type="SMART" id="SM00448">
    <property type="entry name" value="REC"/>
    <property type="match status" value="1"/>
</dbReference>
<dbReference type="Gene3D" id="3.40.50.2300">
    <property type="match status" value="1"/>
</dbReference>
<dbReference type="OrthoDB" id="9802186at2"/>
<organism evidence="7 8">
    <name type="scientific">Paraburkholderia acidiphila</name>
    <dbReference type="NCBI Taxonomy" id="2571747"/>
    <lineage>
        <taxon>Bacteria</taxon>
        <taxon>Pseudomonadati</taxon>
        <taxon>Pseudomonadota</taxon>
        <taxon>Betaproteobacteria</taxon>
        <taxon>Burkholderiales</taxon>
        <taxon>Burkholderiaceae</taxon>
        <taxon>Paraburkholderia</taxon>
    </lineage>
</organism>
<dbReference type="EMBL" id="CP046910">
    <property type="protein sequence ID" value="QGZ57737.1"/>
    <property type="molecule type" value="Genomic_DNA"/>
</dbReference>
<protein>
    <submittedName>
        <fullName evidence="7">Response regulator</fullName>
    </submittedName>
</protein>